<sequence length="532" mass="60887">MMVDTLPYTELVHIHNCLRQEVGELRTRVIQLGKSAGNQQLWPKALGELLHQFDFFYVVYHSHSKAEDDVIIPALVRKGLAPQAEKEIRDEHSGHGKVFEEIRIILLHLRGQNVFGLSSECTNELRRLLEHLADLVDRVNSSVFLHLKKEEEELFPLLTQHFAQGELEFLAGNILGNRSSELVNCYLEMIIRDLPEQEKVRAIESIKTTAEGTRFSNWLEHIGVEGQRRRQQNAIIGATKRTDIDGASVCFHRCPEVGVCCSAQDSANPKILGCSHYKRKCKLLFPCCNQLHCCRICHDEAVTEQAFMGNSQGRIVRHQANRYQVEKMWCMNCSTFQPVGKYCLGCKVEMASFFCGICNLFDDGEHRPIYHCPFCNVCRIGKGLGEDYTHCMKCNACIRNNIKDHKCIDHSLESDCPICLQGMFDATKPVQAMKCGHFMHRDCFNSYVTHNFKCPTCRKSVNDMGMVWKKIDQIWEHLLNQDQISKLTIAVPIHCDDCQKDCTWQRLSQLPDTFENLPNKCACCGSYNTFCK</sequence>
<dbReference type="GO" id="GO:0005634">
    <property type="term" value="C:nucleus"/>
    <property type="evidence" value="ECO:0007669"/>
    <property type="project" value="TreeGrafter"/>
</dbReference>
<dbReference type="CDD" id="cd16464">
    <property type="entry name" value="RING-H2_Pirh2-like"/>
    <property type="match status" value="1"/>
</dbReference>
<feature type="domain" description="CHY-type" evidence="6">
    <location>
        <begin position="267"/>
        <end position="348"/>
    </location>
</feature>
<feature type="domain" description="CTCHY-type" evidence="7">
    <location>
        <begin position="350"/>
        <end position="415"/>
    </location>
</feature>
<dbReference type="Pfam" id="PF13639">
    <property type="entry name" value="zf-RING_2"/>
    <property type="match status" value="1"/>
</dbReference>
<evidence type="ECO:0000259" key="6">
    <source>
        <dbReference type="PROSITE" id="PS51266"/>
    </source>
</evidence>
<dbReference type="InterPro" id="IPR017921">
    <property type="entry name" value="Znf_CTCHY"/>
</dbReference>
<dbReference type="SUPFAM" id="SSF161245">
    <property type="entry name" value="Zinc hairpin stack"/>
    <property type="match status" value="1"/>
</dbReference>
<feature type="domain" description="RING-type" evidence="5">
    <location>
        <begin position="416"/>
        <end position="458"/>
    </location>
</feature>
<dbReference type="CDD" id="cd12108">
    <property type="entry name" value="Hr-like"/>
    <property type="match status" value="1"/>
</dbReference>
<dbReference type="InterPro" id="IPR008913">
    <property type="entry name" value="Znf_CHY"/>
</dbReference>
<dbReference type="InterPro" id="IPR012312">
    <property type="entry name" value="Hemerythrin-like"/>
</dbReference>
<proteinExistence type="predicted"/>
<dbReference type="Pfam" id="PF01814">
    <property type="entry name" value="Hemerythrin"/>
    <property type="match status" value="1"/>
</dbReference>
<evidence type="ECO:0000256" key="2">
    <source>
        <dbReference type="ARBA" id="ARBA00022771"/>
    </source>
</evidence>
<evidence type="ECO:0000259" key="7">
    <source>
        <dbReference type="PROSITE" id="PS51270"/>
    </source>
</evidence>
<dbReference type="InterPro" id="IPR037274">
    <property type="entry name" value="Znf_CHY_sf"/>
</dbReference>
<evidence type="ECO:0000256" key="3">
    <source>
        <dbReference type="ARBA" id="ARBA00022833"/>
    </source>
</evidence>
<dbReference type="GO" id="GO:0008270">
    <property type="term" value="F:zinc ion binding"/>
    <property type="evidence" value="ECO:0007669"/>
    <property type="project" value="UniProtKB-KW"/>
</dbReference>
<evidence type="ECO:0000256" key="4">
    <source>
        <dbReference type="PROSITE-ProRule" id="PRU00601"/>
    </source>
</evidence>
<dbReference type="PROSITE" id="PS50089">
    <property type="entry name" value="ZF_RING_2"/>
    <property type="match status" value="1"/>
</dbReference>
<dbReference type="InterPro" id="IPR013083">
    <property type="entry name" value="Znf_RING/FYVE/PHD"/>
</dbReference>
<dbReference type="GO" id="GO:0061630">
    <property type="term" value="F:ubiquitin protein ligase activity"/>
    <property type="evidence" value="ECO:0007669"/>
    <property type="project" value="TreeGrafter"/>
</dbReference>
<dbReference type="Gene3D" id="1.20.120.520">
    <property type="entry name" value="nmb1532 protein domain like"/>
    <property type="match status" value="1"/>
</dbReference>
<dbReference type="Pfam" id="PF05495">
    <property type="entry name" value="zf-CHY"/>
    <property type="match status" value="1"/>
</dbReference>
<accession>A0A7S2WDS9</accession>
<dbReference type="PANTHER" id="PTHR21319:SF0">
    <property type="entry name" value="AND RING FINGER DOMAIN PROTEIN, PUTATIVE (AFU_ORTHOLOGUE AFUA_1G08900)-RELATED"/>
    <property type="match status" value="1"/>
</dbReference>
<dbReference type="InterPro" id="IPR037275">
    <property type="entry name" value="Znf_CTCHY_sf"/>
</dbReference>
<dbReference type="GO" id="GO:0006511">
    <property type="term" value="P:ubiquitin-dependent protein catabolic process"/>
    <property type="evidence" value="ECO:0007669"/>
    <property type="project" value="TreeGrafter"/>
</dbReference>
<keyword evidence="3" id="KW-0862">Zinc</keyword>
<dbReference type="PROSITE" id="PS51266">
    <property type="entry name" value="ZF_CHY"/>
    <property type="match status" value="1"/>
</dbReference>
<keyword evidence="1" id="KW-0479">Metal-binding</keyword>
<dbReference type="SUPFAM" id="SSF161219">
    <property type="entry name" value="CHY zinc finger-like"/>
    <property type="match status" value="1"/>
</dbReference>
<dbReference type="EMBL" id="HBHK01011989">
    <property type="protein sequence ID" value="CAD9682073.1"/>
    <property type="molecule type" value="Transcribed_RNA"/>
</dbReference>
<dbReference type="SMART" id="SM00184">
    <property type="entry name" value="RING"/>
    <property type="match status" value="1"/>
</dbReference>
<dbReference type="SUPFAM" id="SSF57850">
    <property type="entry name" value="RING/U-box"/>
    <property type="match status" value="1"/>
</dbReference>
<dbReference type="Gene3D" id="3.30.40.10">
    <property type="entry name" value="Zinc/RING finger domain, C3HC4 (zinc finger)"/>
    <property type="match status" value="1"/>
</dbReference>
<reference evidence="8" key="1">
    <citation type="submission" date="2021-01" db="EMBL/GenBank/DDBJ databases">
        <authorList>
            <person name="Corre E."/>
            <person name="Pelletier E."/>
            <person name="Niang G."/>
            <person name="Scheremetjew M."/>
            <person name="Finn R."/>
            <person name="Kale V."/>
            <person name="Holt S."/>
            <person name="Cochrane G."/>
            <person name="Meng A."/>
            <person name="Brown T."/>
            <person name="Cohen L."/>
        </authorList>
    </citation>
    <scope>NUCLEOTIDE SEQUENCE</scope>
    <source>
        <strain evidence="8">NY070348D</strain>
    </source>
</reference>
<dbReference type="AlphaFoldDB" id="A0A7S2WDS9"/>
<dbReference type="PANTHER" id="PTHR21319">
    <property type="entry name" value="RING FINGER AND CHY ZINC FINGER DOMAIN-CONTAINING PROTEIN 1"/>
    <property type="match status" value="1"/>
</dbReference>
<dbReference type="InterPro" id="IPR001841">
    <property type="entry name" value="Znf_RING"/>
</dbReference>
<keyword evidence="2 4" id="KW-0863">Zinc-finger</keyword>
<dbReference type="GO" id="GO:0016567">
    <property type="term" value="P:protein ubiquitination"/>
    <property type="evidence" value="ECO:0007669"/>
    <property type="project" value="TreeGrafter"/>
</dbReference>
<evidence type="ECO:0000256" key="1">
    <source>
        <dbReference type="ARBA" id="ARBA00022723"/>
    </source>
</evidence>
<gene>
    <name evidence="8" type="ORF">QSP1433_LOCUS7548</name>
</gene>
<name>A0A7S2WDS9_9STRA</name>
<evidence type="ECO:0000313" key="8">
    <source>
        <dbReference type="EMBL" id="CAD9682073.1"/>
    </source>
</evidence>
<protein>
    <submittedName>
        <fullName evidence="8">Uncharacterized protein</fullName>
    </submittedName>
</protein>
<dbReference type="PROSITE" id="PS51270">
    <property type="entry name" value="ZF_CTCHY"/>
    <property type="match status" value="1"/>
</dbReference>
<evidence type="ECO:0000259" key="5">
    <source>
        <dbReference type="PROSITE" id="PS50089"/>
    </source>
</evidence>
<organism evidence="8">
    <name type="scientific">Mucochytrium quahogii</name>
    <dbReference type="NCBI Taxonomy" id="96639"/>
    <lineage>
        <taxon>Eukaryota</taxon>
        <taxon>Sar</taxon>
        <taxon>Stramenopiles</taxon>
        <taxon>Bigyra</taxon>
        <taxon>Labyrinthulomycetes</taxon>
        <taxon>Thraustochytrida</taxon>
        <taxon>Thraustochytriidae</taxon>
        <taxon>Mucochytrium</taxon>
    </lineage>
</organism>